<dbReference type="RefSeq" id="WP_111374001.1">
    <property type="nucleotide sequence ID" value="NZ_CP029480.1"/>
</dbReference>
<dbReference type="AlphaFoldDB" id="A0A2Z4GHZ8"/>
<dbReference type="GO" id="GO:0016787">
    <property type="term" value="F:hydrolase activity"/>
    <property type="evidence" value="ECO:0007669"/>
    <property type="project" value="InterPro"/>
</dbReference>
<dbReference type="Proteomes" id="UP000249873">
    <property type="component" value="Chromosome"/>
</dbReference>
<keyword evidence="3" id="KW-1185">Reference proteome</keyword>
<evidence type="ECO:0000313" key="3">
    <source>
        <dbReference type="Proteomes" id="UP000249873"/>
    </source>
</evidence>
<feature type="domain" description="3-keto-alpha-glucoside-1,2-lyase/3-keto-2-hydroxy-glucal hydratase" evidence="1">
    <location>
        <begin position="35"/>
        <end position="238"/>
    </location>
</feature>
<organism evidence="2 3">
    <name type="scientific">Arcticibacterium luteifluviistationis</name>
    <dbReference type="NCBI Taxonomy" id="1784714"/>
    <lineage>
        <taxon>Bacteria</taxon>
        <taxon>Pseudomonadati</taxon>
        <taxon>Bacteroidota</taxon>
        <taxon>Cytophagia</taxon>
        <taxon>Cytophagales</taxon>
        <taxon>Leadbetterellaceae</taxon>
        <taxon>Arcticibacterium</taxon>
    </lineage>
</organism>
<name>A0A2Z4GHZ8_9BACT</name>
<evidence type="ECO:0000259" key="1">
    <source>
        <dbReference type="Pfam" id="PF06439"/>
    </source>
</evidence>
<accession>A0A2Z4GHZ8</accession>
<dbReference type="InterPro" id="IPR010496">
    <property type="entry name" value="AL/BT2_dom"/>
</dbReference>
<dbReference type="Gene3D" id="2.60.120.560">
    <property type="entry name" value="Exo-inulinase, domain 1"/>
    <property type="match status" value="1"/>
</dbReference>
<dbReference type="KEGG" id="als:DJ013_21590"/>
<evidence type="ECO:0000313" key="2">
    <source>
        <dbReference type="EMBL" id="AWW00635.1"/>
    </source>
</evidence>
<dbReference type="Pfam" id="PF06439">
    <property type="entry name" value="3keto-disac_hyd"/>
    <property type="match status" value="1"/>
</dbReference>
<sequence>MNKTIILFLSALAFISCKEPENKENTLSELEVEAGWSLLFDGETTKGWHLYNRGDVPSAWIVLDGELYCKPDTFEVEHGDLLSDKSYSNFDLKFDWKISEAGNSGVFFNVQEGEEYPTAWTTGPEYQLLDNLGIHKEYLENTTHWSACLYGFKPNLNPVTPNPSGEWNYSRIMQKDGVVSFWLNDVKTAEQDLKGEEWKEMVANSGFKTFEAYGKSTSGHLALQDWAKGVSFKNIKIKEL</sequence>
<proteinExistence type="predicted"/>
<dbReference type="EMBL" id="CP029480">
    <property type="protein sequence ID" value="AWW00635.1"/>
    <property type="molecule type" value="Genomic_DNA"/>
</dbReference>
<reference evidence="2 3" key="1">
    <citation type="submission" date="2018-05" db="EMBL/GenBank/DDBJ databases">
        <title>Complete genome sequence of Arcticibacterium luteifluviistationis SM1504T, a cytophagaceae bacterium isolated from Arctic surface seawater.</title>
        <authorList>
            <person name="Li Y."/>
            <person name="Qin Q.-L."/>
        </authorList>
    </citation>
    <scope>NUCLEOTIDE SEQUENCE [LARGE SCALE GENOMIC DNA]</scope>
    <source>
        <strain evidence="2 3">SM1504</strain>
    </source>
</reference>
<dbReference type="PROSITE" id="PS51257">
    <property type="entry name" value="PROKAR_LIPOPROTEIN"/>
    <property type="match status" value="1"/>
</dbReference>
<protein>
    <submittedName>
        <fullName evidence="2">DUF1080 domain-containing protein</fullName>
    </submittedName>
</protein>
<gene>
    <name evidence="2" type="ORF">DJ013_21590</name>
</gene>
<dbReference type="OrthoDB" id="9806233at2"/>